<evidence type="ECO:0000256" key="1">
    <source>
        <dbReference type="ARBA" id="ARBA00004651"/>
    </source>
</evidence>
<protein>
    <recommendedName>
        <fullName evidence="7">TRAP transporter small permease protein</fullName>
    </recommendedName>
</protein>
<evidence type="ECO:0000256" key="7">
    <source>
        <dbReference type="RuleBase" id="RU369079"/>
    </source>
</evidence>
<comment type="similarity">
    <text evidence="7">Belongs to the TRAP transporter small permease family.</text>
</comment>
<evidence type="ECO:0000256" key="3">
    <source>
        <dbReference type="ARBA" id="ARBA00022475"/>
    </source>
</evidence>
<feature type="transmembrane region" description="Helical" evidence="7">
    <location>
        <begin position="96"/>
        <end position="118"/>
    </location>
</feature>
<keyword evidence="5 7" id="KW-1133">Transmembrane helix</keyword>
<comment type="caution">
    <text evidence="9">The sequence shown here is derived from an EMBL/GenBank/DDBJ whole genome shotgun (WGS) entry which is preliminary data.</text>
</comment>
<evidence type="ECO:0000256" key="2">
    <source>
        <dbReference type="ARBA" id="ARBA00022448"/>
    </source>
</evidence>
<dbReference type="eggNOG" id="COG3090">
    <property type="taxonomic scope" value="Bacteria"/>
</dbReference>
<keyword evidence="6 7" id="KW-0472">Membrane</keyword>
<feature type="transmembrane region" description="Helical" evidence="7">
    <location>
        <begin position="138"/>
        <end position="159"/>
    </location>
</feature>
<dbReference type="GeneID" id="68848873"/>
<name>A0P013_ROSAI</name>
<evidence type="ECO:0000256" key="6">
    <source>
        <dbReference type="ARBA" id="ARBA00023136"/>
    </source>
</evidence>
<dbReference type="GO" id="GO:0022857">
    <property type="term" value="F:transmembrane transporter activity"/>
    <property type="evidence" value="ECO:0007669"/>
    <property type="project" value="UniProtKB-UniRule"/>
</dbReference>
<evidence type="ECO:0000256" key="4">
    <source>
        <dbReference type="ARBA" id="ARBA00022692"/>
    </source>
</evidence>
<dbReference type="GO" id="GO:0005886">
    <property type="term" value="C:plasma membrane"/>
    <property type="evidence" value="ECO:0007669"/>
    <property type="project" value="UniProtKB-SubCell"/>
</dbReference>
<reference evidence="9 10" key="1">
    <citation type="submission" date="2006-05" db="EMBL/GenBank/DDBJ databases">
        <authorList>
            <person name="King G."/>
            <person name="Ferriera S."/>
            <person name="Johnson J."/>
            <person name="Kravitz S."/>
            <person name="Beeson K."/>
            <person name="Sutton G."/>
            <person name="Rogers Y.-H."/>
            <person name="Friedman R."/>
            <person name="Frazier M."/>
            <person name="Venter J.C."/>
        </authorList>
    </citation>
    <scope>NUCLEOTIDE SEQUENCE [LARGE SCALE GENOMIC DNA]</scope>
    <source>
        <strain evidence="10">ATCC 25650 / DSM 13394 / JCM 20685 / NBRC 16684 / NCIMB 2208 / IAM 12614 / B1</strain>
    </source>
</reference>
<evidence type="ECO:0000256" key="5">
    <source>
        <dbReference type="ARBA" id="ARBA00022989"/>
    </source>
</evidence>
<comment type="subunit">
    <text evidence="7">The complex comprises the extracytoplasmic solute receptor protein and the two transmembrane proteins.</text>
</comment>
<feature type="transmembrane region" description="Helical" evidence="7">
    <location>
        <begin position="55"/>
        <end position="75"/>
    </location>
</feature>
<dbReference type="AlphaFoldDB" id="A0P013"/>
<dbReference type="Proteomes" id="UP000004848">
    <property type="component" value="Unassembled WGS sequence"/>
</dbReference>
<dbReference type="Pfam" id="PF04290">
    <property type="entry name" value="DctQ"/>
    <property type="match status" value="1"/>
</dbReference>
<gene>
    <name evidence="9" type="ORF">SIAM614_26386</name>
</gene>
<keyword evidence="2 7" id="KW-0813">Transport</keyword>
<organism evidence="9 10">
    <name type="scientific">Roseibium aggregatum (strain ATCC 25650 / DSM 13394 / JCM 20685 / NBRC 16684 / NCIMB 2208 / IAM 12614 / B1)</name>
    <name type="common">Stappia aggregata</name>
    <dbReference type="NCBI Taxonomy" id="384765"/>
    <lineage>
        <taxon>Bacteria</taxon>
        <taxon>Pseudomonadati</taxon>
        <taxon>Pseudomonadota</taxon>
        <taxon>Alphaproteobacteria</taxon>
        <taxon>Hyphomicrobiales</taxon>
        <taxon>Stappiaceae</taxon>
        <taxon>Roseibium</taxon>
    </lineage>
</organism>
<proteinExistence type="inferred from homology"/>
<accession>A0P013</accession>
<evidence type="ECO:0000313" key="10">
    <source>
        <dbReference type="Proteomes" id="UP000004848"/>
    </source>
</evidence>
<comment type="function">
    <text evidence="7">Part of the tripartite ATP-independent periplasmic (TRAP) transport system.</text>
</comment>
<keyword evidence="3" id="KW-1003">Cell membrane</keyword>
<comment type="subcellular location">
    <subcellularLocation>
        <location evidence="7">Cell inner membrane</location>
        <topology evidence="7">Multi-pass membrane protein</topology>
    </subcellularLocation>
    <subcellularLocation>
        <location evidence="1">Cell membrane</location>
        <topology evidence="1">Multi-pass membrane protein</topology>
    </subcellularLocation>
</comment>
<evidence type="ECO:0000259" key="8">
    <source>
        <dbReference type="Pfam" id="PF04290"/>
    </source>
</evidence>
<feature type="domain" description="Tripartite ATP-independent periplasmic transporters DctQ component" evidence="8">
    <location>
        <begin position="39"/>
        <end position="164"/>
    </location>
</feature>
<dbReference type="RefSeq" id="WP_006938365.1">
    <property type="nucleotide sequence ID" value="NZ_AAUW01000019.1"/>
</dbReference>
<dbReference type="OrthoDB" id="6183232at2"/>
<dbReference type="InterPro" id="IPR055348">
    <property type="entry name" value="DctQ"/>
</dbReference>
<dbReference type="EMBL" id="AAUW01000019">
    <property type="protein sequence ID" value="EAV41730.1"/>
    <property type="molecule type" value="Genomic_DNA"/>
</dbReference>
<evidence type="ECO:0000313" key="9">
    <source>
        <dbReference type="EMBL" id="EAV41730.1"/>
    </source>
</evidence>
<keyword evidence="7" id="KW-0997">Cell inner membrane</keyword>
<sequence>MVANQPLRSTGFAGAVHRGAEGWALLGGLILLAVVGANILSVIGKPLGISFAGDFELTEMGVAVAAFAFLPYCQITRANVTADIFTSGVSPRVMAFLNFAGAFVALAFSIILLCRMFLGMQEQKTYGYATTILQIPQWLAFVPILLSLGLLMLTSLVSAMEEWKKAKQGAKHV</sequence>
<feature type="transmembrane region" description="Helical" evidence="7">
    <location>
        <begin position="23"/>
        <end position="43"/>
    </location>
</feature>
<keyword evidence="4 7" id="KW-0812">Transmembrane</keyword>